<reference evidence="3" key="1">
    <citation type="submission" date="2017-11" db="EMBL/GenBank/DDBJ databases">
        <authorList>
            <person name="Lima N.C."/>
            <person name="Parody-Merino A.M."/>
            <person name="Battley P.F."/>
            <person name="Fidler A.E."/>
            <person name="Prosdocimi F."/>
        </authorList>
    </citation>
    <scope>NUCLEOTIDE SEQUENCE [LARGE SCALE GENOMIC DNA]</scope>
</reference>
<accession>A0A2I0T6Z9</accession>
<proteinExistence type="predicted"/>
<reference evidence="3" key="2">
    <citation type="submission" date="2017-12" db="EMBL/GenBank/DDBJ databases">
        <title>Genome sequence of the Bar-tailed Godwit (Limosa lapponica baueri).</title>
        <authorList>
            <person name="Lima N.C.B."/>
            <person name="Parody-Merino A.M."/>
            <person name="Battley P.F."/>
            <person name="Fidler A.E."/>
            <person name="Prosdocimi F."/>
        </authorList>
    </citation>
    <scope>NUCLEOTIDE SEQUENCE [LARGE SCALE GENOMIC DNA]</scope>
</reference>
<dbReference type="Proteomes" id="UP000233556">
    <property type="component" value="Unassembled WGS sequence"/>
</dbReference>
<organism evidence="2 3">
    <name type="scientific">Limosa lapponica baueri</name>
    <dbReference type="NCBI Taxonomy" id="1758121"/>
    <lineage>
        <taxon>Eukaryota</taxon>
        <taxon>Metazoa</taxon>
        <taxon>Chordata</taxon>
        <taxon>Craniata</taxon>
        <taxon>Vertebrata</taxon>
        <taxon>Euteleostomi</taxon>
        <taxon>Archelosauria</taxon>
        <taxon>Archosauria</taxon>
        <taxon>Dinosauria</taxon>
        <taxon>Saurischia</taxon>
        <taxon>Theropoda</taxon>
        <taxon>Coelurosauria</taxon>
        <taxon>Aves</taxon>
        <taxon>Neognathae</taxon>
        <taxon>Neoaves</taxon>
        <taxon>Charadriiformes</taxon>
        <taxon>Scolopacidae</taxon>
        <taxon>Limosa</taxon>
    </lineage>
</organism>
<feature type="compositionally biased region" description="Basic and acidic residues" evidence="1">
    <location>
        <begin position="59"/>
        <end position="70"/>
    </location>
</feature>
<name>A0A2I0T6Z9_LIMLA</name>
<feature type="region of interest" description="Disordered" evidence="1">
    <location>
        <begin position="48"/>
        <end position="89"/>
    </location>
</feature>
<evidence type="ECO:0000256" key="1">
    <source>
        <dbReference type="SAM" id="MobiDB-lite"/>
    </source>
</evidence>
<evidence type="ECO:0000313" key="3">
    <source>
        <dbReference type="Proteomes" id="UP000233556"/>
    </source>
</evidence>
<sequence>MGDLVTQDVEKAELLNDFFASVFIGKGSNHTAQVAEGKNRGYENEELPTVGEDQLAPAGHHDRAKEELKEMSSNSSGPLVLNGCESNPG</sequence>
<dbReference type="EMBL" id="KZ516728">
    <property type="protein sequence ID" value="PKU29564.1"/>
    <property type="molecule type" value="Genomic_DNA"/>
</dbReference>
<evidence type="ECO:0008006" key="4">
    <source>
        <dbReference type="Google" id="ProtNLM"/>
    </source>
</evidence>
<keyword evidence="3" id="KW-1185">Reference proteome</keyword>
<gene>
    <name evidence="2" type="ORF">llap_20132</name>
</gene>
<dbReference type="OrthoDB" id="416454at2759"/>
<evidence type="ECO:0000313" key="2">
    <source>
        <dbReference type="EMBL" id="PKU29564.1"/>
    </source>
</evidence>
<dbReference type="AlphaFoldDB" id="A0A2I0T6Z9"/>
<protein>
    <recommendedName>
        <fullName evidence="4">Rna-directed dna polymerase from mobile element jockey-like</fullName>
    </recommendedName>
</protein>